<keyword evidence="6 8" id="KW-0472">Membrane</keyword>
<feature type="transmembrane region" description="Helical" evidence="8">
    <location>
        <begin position="260"/>
        <end position="284"/>
    </location>
</feature>
<dbReference type="InterPro" id="IPR050277">
    <property type="entry name" value="Sodium:Solute_Symporter"/>
</dbReference>
<dbReference type="GO" id="GO:0005886">
    <property type="term" value="C:plasma membrane"/>
    <property type="evidence" value="ECO:0007669"/>
    <property type="project" value="TreeGrafter"/>
</dbReference>
<feature type="transmembrane region" description="Helical" evidence="8">
    <location>
        <begin position="402"/>
        <end position="421"/>
    </location>
</feature>
<evidence type="ECO:0000256" key="5">
    <source>
        <dbReference type="ARBA" id="ARBA00022989"/>
    </source>
</evidence>
<sequence>MSPHTPLAAGSTGTGVHGVELTVVIVLFVLVAGLGFQAARWRRSGDAAAGKSLHEWGLGGRSFGGFITWFLIGGDLYTAYTFIAVPASLFATGALGFFAVGYTILVWPLVFVFLPRLWSVSRKHGYVTPADFVKGRHGSRGLSLAIAITGIVATMPYIALQLVGIQSVLYVMGVGSSGSSWAQDLPLFIAFLILAAFTYTSGLRAPAMIAFVKDLLIYVTILVAVIYIPMRLGGWTHIFSAAGTRLSTPNPTTHLPAGSLLLSHANTMPFATLAIGSAMALFMYPHAQIGVLSTKARSTVRRNVSALTVYSLMLGFVALLGYMAIAAGFTTKSLGNNAQHAVPALFDAMFPSWFAGIALSAIVIGALVPAAIMSIAAANLFTRNVYVDFIKPDATPHQQTTVSQWVSLLVKFGALAFVLGLDATSAINFQLLGGVLILQTFPAIVGGLYTRYFHRWALLAGWAGGIGYGAVVAWQQSSATQHHFASQVALIPWTHQKAYIAVTALVVNLVVLVVANFVLKAVKAPPGVDSTSAADYDHEAEHAEPLSVIAPAA</sequence>
<dbReference type="RefSeq" id="WP_212529749.1">
    <property type="nucleotide sequence ID" value="NZ_JAGSOG010000088.1"/>
</dbReference>
<dbReference type="AlphaFoldDB" id="A0A941IU89"/>
<dbReference type="PROSITE" id="PS50283">
    <property type="entry name" value="NA_SOLUT_SYMP_3"/>
    <property type="match status" value="1"/>
</dbReference>
<evidence type="ECO:0000313" key="10">
    <source>
        <dbReference type="Proteomes" id="UP000675781"/>
    </source>
</evidence>
<feature type="transmembrane region" description="Helical" evidence="8">
    <location>
        <begin position="353"/>
        <end position="381"/>
    </location>
</feature>
<dbReference type="InterPro" id="IPR001734">
    <property type="entry name" value="Na/solute_symporter"/>
</dbReference>
<dbReference type="InterPro" id="IPR038377">
    <property type="entry name" value="Na/Glc_symporter_sf"/>
</dbReference>
<evidence type="ECO:0000256" key="1">
    <source>
        <dbReference type="ARBA" id="ARBA00004141"/>
    </source>
</evidence>
<comment type="similarity">
    <text evidence="2 7">Belongs to the sodium:solute symporter (SSF) (TC 2.A.21) family.</text>
</comment>
<evidence type="ECO:0000256" key="7">
    <source>
        <dbReference type="RuleBase" id="RU362091"/>
    </source>
</evidence>
<keyword evidence="3" id="KW-0813">Transport</keyword>
<feature type="transmembrane region" description="Helical" evidence="8">
    <location>
        <begin position="142"/>
        <end position="165"/>
    </location>
</feature>
<evidence type="ECO:0000256" key="6">
    <source>
        <dbReference type="ARBA" id="ARBA00023136"/>
    </source>
</evidence>
<comment type="subcellular location">
    <subcellularLocation>
        <location evidence="1">Membrane</location>
        <topology evidence="1">Multi-pass membrane protein</topology>
    </subcellularLocation>
</comment>
<dbReference type="GO" id="GO:0022857">
    <property type="term" value="F:transmembrane transporter activity"/>
    <property type="evidence" value="ECO:0007669"/>
    <property type="project" value="InterPro"/>
</dbReference>
<feature type="transmembrane region" description="Helical" evidence="8">
    <location>
        <begin position="215"/>
        <end position="240"/>
    </location>
</feature>
<dbReference type="Pfam" id="PF00474">
    <property type="entry name" value="SSF"/>
    <property type="match status" value="1"/>
</dbReference>
<accession>A0A941IU89</accession>
<dbReference type="Gene3D" id="1.20.1730.10">
    <property type="entry name" value="Sodium/glucose cotransporter"/>
    <property type="match status" value="1"/>
</dbReference>
<keyword evidence="4 8" id="KW-0812">Transmembrane</keyword>
<gene>
    <name evidence="9" type="ORF">KDL01_18425</name>
</gene>
<feature type="transmembrane region" description="Helical" evidence="8">
    <location>
        <begin position="304"/>
        <end position="325"/>
    </location>
</feature>
<dbReference type="PANTHER" id="PTHR48086">
    <property type="entry name" value="SODIUM/PROLINE SYMPORTER-RELATED"/>
    <property type="match status" value="1"/>
</dbReference>
<feature type="transmembrane region" description="Helical" evidence="8">
    <location>
        <begin position="62"/>
        <end position="83"/>
    </location>
</feature>
<comment type="caution">
    <text evidence="9">The sequence shown here is derived from an EMBL/GenBank/DDBJ whole genome shotgun (WGS) entry which is preliminary data.</text>
</comment>
<keyword evidence="10" id="KW-1185">Reference proteome</keyword>
<evidence type="ECO:0000313" key="9">
    <source>
        <dbReference type="EMBL" id="MBR7835256.1"/>
    </source>
</evidence>
<dbReference type="NCBIfam" id="NF046076">
    <property type="entry name" value="monocarbox_MctP"/>
    <property type="match status" value="1"/>
</dbReference>
<evidence type="ECO:0000256" key="8">
    <source>
        <dbReference type="SAM" id="Phobius"/>
    </source>
</evidence>
<feature type="transmembrane region" description="Helical" evidence="8">
    <location>
        <begin position="21"/>
        <end position="41"/>
    </location>
</feature>
<proteinExistence type="inferred from homology"/>
<organism evidence="9 10">
    <name type="scientific">Actinospica durhamensis</name>
    <dbReference type="NCBI Taxonomy" id="1508375"/>
    <lineage>
        <taxon>Bacteria</taxon>
        <taxon>Bacillati</taxon>
        <taxon>Actinomycetota</taxon>
        <taxon>Actinomycetes</taxon>
        <taxon>Catenulisporales</taxon>
        <taxon>Actinospicaceae</taxon>
        <taxon>Actinospica</taxon>
    </lineage>
</organism>
<evidence type="ECO:0000256" key="2">
    <source>
        <dbReference type="ARBA" id="ARBA00006434"/>
    </source>
</evidence>
<protein>
    <submittedName>
        <fullName evidence="9">Sodium:solute symporter</fullName>
    </submittedName>
</protein>
<evidence type="ECO:0000256" key="4">
    <source>
        <dbReference type="ARBA" id="ARBA00022692"/>
    </source>
</evidence>
<feature type="transmembrane region" description="Helical" evidence="8">
    <location>
        <begin position="89"/>
        <end position="114"/>
    </location>
</feature>
<dbReference type="EMBL" id="JAGSOG010000088">
    <property type="protein sequence ID" value="MBR7835256.1"/>
    <property type="molecule type" value="Genomic_DNA"/>
</dbReference>
<feature type="transmembrane region" description="Helical" evidence="8">
    <location>
        <begin position="427"/>
        <end position="449"/>
    </location>
</feature>
<keyword evidence="5 8" id="KW-1133">Transmembrane helix</keyword>
<reference evidence="9" key="1">
    <citation type="submission" date="2021-04" db="EMBL/GenBank/DDBJ databases">
        <title>Genome based classification of Actinospica acidithermotolerans sp. nov., an actinobacterium isolated from an Indonesian hot spring.</title>
        <authorList>
            <person name="Kusuma A.B."/>
            <person name="Putra K.E."/>
            <person name="Nafisah S."/>
            <person name="Loh J."/>
            <person name="Nouioui I."/>
            <person name="Goodfellow M."/>
        </authorList>
    </citation>
    <scope>NUCLEOTIDE SEQUENCE</scope>
    <source>
        <strain evidence="9">CSCA 57</strain>
    </source>
</reference>
<feature type="transmembrane region" description="Helical" evidence="8">
    <location>
        <begin position="498"/>
        <end position="519"/>
    </location>
</feature>
<feature type="transmembrane region" description="Helical" evidence="8">
    <location>
        <begin position="456"/>
        <end position="474"/>
    </location>
</feature>
<evidence type="ECO:0000256" key="3">
    <source>
        <dbReference type="ARBA" id="ARBA00022448"/>
    </source>
</evidence>
<name>A0A941IU89_9ACTN</name>
<feature type="transmembrane region" description="Helical" evidence="8">
    <location>
        <begin position="185"/>
        <end position="203"/>
    </location>
</feature>
<dbReference type="CDD" id="cd10322">
    <property type="entry name" value="SLC5sbd"/>
    <property type="match status" value="1"/>
</dbReference>
<dbReference type="Proteomes" id="UP000675781">
    <property type="component" value="Unassembled WGS sequence"/>
</dbReference>
<dbReference type="PANTHER" id="PTHR48086:SF8">
    <property type="entry name" value="MONOCARBOXYLIC ACID PERMEASE"/>
    <property type="match status" value="1"/>
</dbReference>